<gene>
    <name evidence="2" type="ORF">PP769_16680</name>
</gene>
<dbReference type="RefSeq" id="WP_312642245.1">
    <property type="nucleotide sequence ID" value="NZ_CP116967.1"/>
</dbReference>
<dbReference type="Proteomes" id="UP001302719">
    <property type="component" value="Chromosome"/>
</dbReference>
<dbReference type="Pfam" id="PF08242">
    <property type="entry name" value="Methyltransf_12"/>
    <property type="match status" value="1"/>
</dbReference>
<organism evidence="2 3">
    <name type="scientific">Candidatus Nitrospira allomarina</name>
    <dbReference type="NCBI Taxonomy" id="3020900"/>
    <lineage>
        <taxon>Bacteria</taxon>
        <taxon>Pseudomonadati</taxon>
        <taxon>Nitrospirota</taxon>
        <taxon>Nitrospiria</taxon>
        <taxon>Nitrospirales</taxon>
        <taxon>Nitrospiraceae</taxon>
        <taxon>Nitrospira</taxon>
    </lineage>
</organism>
<evidence type="ECO:0000259" key="1">
    <source>
        <dbReference type="Pfam" id="PF08242"/>
    </source>
</evidence>
<sequence length="207" mass="23723">MKQERKTHWEDVYRTTAIEELGWYQAHPTLSLNLIQATGVQKTGSLIDVGGGDSTLVDHLLDQDFNHITVLDISDVALERAKARLGDRADLVTWIEADITDFRSSRTYDVWHDRAVFHFLTEAEDREKYCETMNRTVSAKGNVIIATFGYEAPPTCSGLPVVRYSPEFLTFAIRSNFVFIESFEELHMTPGGNKQPFIYCRFIRRKP</sequence>
<accession>A0AA96JYH9</accession>
<evidence type="ECO:0000313" key="2">
    <source>
        <dbReference type="EMBL" id="WNM57584.1"/>
    </source>
</evidence>
<dbReference type="CDD" id="cd02440">
    <property type="entry name" value="AdoMet_MTases"/>
    <property type="match status" value="1"/>
</dbReference>
<protein>
    <submittedName>
        <fullName evidence="2">Class I SAM-dependent methyltransferase</fullName>
    </submittedName>
</protein>
<dbReference type="GO" id="GO:0008168">
    <property type="term" value="F:methyltransferase activity"/>
    <property type="evidence" value="ECO:0007669"/>
    <property type="project" value="UniProtKB-KW"/>
</dbReference>
<name>A0AA96JYH9_9BACT</name>
<keyword evidence="2" id="KW-0489">Methyltransferase</keyword>
<dbReference type="SUPFAM" id="SSF53335">
    <property type="entry name" value="S-adenosyl-L-methionine-dependent methyltransferases"/>
    <property type="match status" value="1"/>
</dbReference>
<proteinExistence type="predicted"/>
<dbReference type="PANTHER" id="PTHR12843">
    <property type="entry name" value="PROTEIN-LYSINE N-METHYLTRANSFERASE METTL10"/>
    <property type="match status" value="1"/>
</dbReference>
<dbReference type="Gene3D" id="3.40.50.150">
    <property type="entry name" value="Vaccinia Virus protein VP39"/>
    <property type="match status" value="1"/>
</dbReference>
<evidence type="ECO:0000313" key="3">
    <source>
        <dbReference type="Proteomes" id="UP001302719"/>
    </source>
</evidence>
<dbReference type="KEGG" id="nall:PP769_16680"/>
<dbReference type="EMBL" id="CP116967">
    <property type="protein sequence ID" value="WNM57584.1"/>
    <property type="molecule type" value="Genomic_DNA"/>
</dbReference>
<dbReference type="AlphaFoldDB" id="A0AA96JYH9"/>
<dbReference type="PANTHER" id="PTHR12843:SF5">
    <property type="entry name" value="EEF1A LYSINE METHYLTRANSFERASE 2"/>
    <property type="match status" value="1"/>
</dbReference>
<reference evidence="2 3" key="1">
    <citation type="submission" date="2023-01" db="EMBL/GenBank/DDBJ databases">
        <title>Cultivation and genomic characterization of new, ubiquitous marine nitrite-oxidizing bacteria from the Nitrospirales.</title>
        <authorList>
            <person name="Mueller A.J."/>
            <person name="Daebeler A."/>
            <person name="Herbold C.W."/>
            <person name="Kirkegaard R.H."/>
            <person name="Daims H."/>
        </authorList>
    </citation>
    <scope>NUCLEOTIDE SEQUENCE [LARGE SCALE GENOMIC DNA]</scope>
    <source>
        <strain evidence="2 3">VA</strain>
    </source>
</reference>
<keyword evidence="2" id="KW-0808">Transferase</keyword>
<dbReference type="InterPro" id="IPR013217">
    <property type="entry name" value="Methyltransf_12"/>
</dbReference>
<feature type="domain" description="Methyltransferase type 12" evidence="1">
    <location>
        <begin position="47"/>
        <end position="141"/>
    </location>
</feature>
<dbReference type="GO" id="GO:0032259">
    <property type="term" value="P:methylation"/>
    <property type="evidence" value="ECO:0007669"/>
    <property type="project" value="UniProtKB-KW"/>
</dbReference>
<keyword evidence="3" id="KW-1185">Reference proteome</keyword>
<dbReference type="InterPro" id="IPR029063">
    <property type="entry name" value="SAM-dependent_MTases_sf"/>
</dbReference>